<name>A0AAV6TP71_9ARAC</name>
<dbReference type="AlphaFoldDB" id="A0AAV6TP71"/>
<dbReference type="InterPro" id="IPR045851">
    <property type="entry name" value="AMP-bd_C_sf"/>
</dbReference>
<gene>
    <name evidence="1" type="ORF">JTE90_028475</name>
</gene>
<evidence type="ECO:0000313" key="1">
    <source>
        <dbReference type="EMBL" id="KAG8173650.1"/>
    </source>
</evidence>
<comment type="caution">
    <text evidence="1">The sequence shown here is derived from an EMBL/GenBank/DDBJ whole genome shotgun (WGS) entry which is preliminary data.</text>
</comment>
<dbReference type="Proteomes" id="UP000827092">
    <property type="component" value="Unassembled WGS sequence"/>
</dbReference>
<organism evidence="1 2">
    <name type="scientific">Oedothorax gibbosus</name>
    <dbReference type="NCBI Taxonomy" id="931172"/>
    <lineage>
        <taxon>Eukaryota</taxon>
        <taxon>Metazoa</taxon>
        <taxon>Ecdysozoa</taxon>
        <taxon>Arthropoda</taxon>
        <taxon>Chelicerata</taxon>
        <taxon>Arachnida</taxon>
        <taxon>Araneae</taxon>
        <taxon>Araneomorphae</taxon>
        <taxon>Entelegynae</taxon>
        <taxon>Araneoidea</taxon>
        <taxon>Linyphiidae</taxon>
        <taxon>Erigoninae</taxon>
        <taxon>Oedothorax</taxon>
    </lineage>
</organism>
<dbReference type="SUPFAM" id="SSF56801">
    <property type="entry name" value="Acetyl-CoA synthetase-like"/>
    <property type="match status" value="1"/>
</dbReference>
<sequence length="120" mass="14017">MNGWIFAVDQLPEVRDCLCVSQYNKDLDERAVLFVKIREGHSFSIQLLNKIRETIAKELTIEHIPDVILETKDIPYNMNGKKMEIIVKKIINKIPHTTEAVINLESLDYYYNVPELQLPF</sequence>
<keyword evidence="2" id="KW-1185">Reference proteome</keyword>
<dbReference type="EMBL" id="JAFNEN010001568">
    <property type="protein sequence ID" value="KAG8173650.1"/>
    <property type="molecule type" value="Genomic_DNA"/>
</dbReference>
<dbReference type="GO" id="GO:0030729">
    <property type="term" value="F:acetoacetate-CoA ligase activity"/>
    <property type="evidence" value="ECO:0007669"/>
    <property type="project" value="TreeGrafter"/>
</dbReference>
<proteinExistence type="predicted"/>
<reference evidence="1 2" key="1">
    <citation type="journal article" date="2022" name="Nat. Ecol. Evol.">
        <title>A masculinizing supergene underlies an exaggerated male reproductive morph in a spider.</title>
        <authorList>
            <person name="Hendrickx F."/>
            <person name="De Corte Z."/>
            <person name="Sonet G."/>
            <person name="Van Belleghem S.M."/>
            <person name="Kostlbacher S."/>
            <person name="Vangestel C."/>
        </authorList>
    </citation>
    <scope>NUCLEOTIDE SEQUENCE [LARGE SCALE GENOMIC DNA]</scope>
    <source>
        <strain evidence="1">W744_W776</strain>
    </source>
</reference>
<dbReference type="Gene3D" id="3.30.300.30">
    <property type="match status" value="1"/>
</dbReference>
<evidence type="ECO:0000313" key="2">
    <source>
        <dbReference type="Proteomes" id="UP000827092"/>
    </source>
</evidence>
<dbReference type="PANTHER" id="PTHR42921">
    <property type="entry name" value="ACETOACETYL-COA SYNTHETASE"/>
    <property type="match status" value="1"/>
</dbReference>
<accession>A0AAV6TP71</accession>
<protein>
    <recommendedName>
        <fullName evidence="3">Acetoacetyl-CoA synthetase</fullName>
    </recommendedName>
</protein>
<dbReference type="PANTHER" id="PTHR42921:SF1">
    <property type="entry name" value="ACETOACETYL-COA SYNTHETASE"/>
    <property type="match status" value="1"/>
</dbReference>
<evidence type="ECO:0008006" key="3">
    <source>
        <dbReference type="Google" id="ProtNLM"/>
    </source>
</evidence>